<proteinExistence type="predicted"/>
<keyword evidence="3" id="KW-1185">Reference proteome</keyword>
<accession>A0ABU2T1D5</accession>
<organism evidence="2 3">
    <name type="scientific">Streptomyces hesseae</name>
    <dbReference type="NCBI Taxonomy" id="3075519"/>
    <lineage>
        <taxon>Bacteria</taxon>
        <taxon>Bacillati</taxon>
        <taxon>Actinomycetota</taxon>
        <taxon>Actinomycetes</taxon>
        <taxon>Kitasatosporales</taxon>
        <taxon>Streptomycetaceae</taxon>
        <taxon>Streptomyces</taxon>
    </lineage>
</organism>
<dbReference type="Proteomes" id="UP001180531">
    <property type="component" value="Unassembled WGS sequence"/>
</dbReference>
<protein>
    <submittedName>
        <fullName evidence="2">Uncharacterized protein</fullName>
    </submittedName>
</protein>
<gene>
    <name evidence="2" type="ORF">RM609_33825</name>
</gene>
<evidence type="ECO:0000313" key="2">
    <source>
        <dbReference type="EMBL" id="MDT0454019.1"/>
    </source>
</evidence>
<dbReference type="EMBL" id="JAVRFI010000044">
    <property type="protein sequence ID" value="MDT0454019.1"/>
    <property type="molecule type" value="Genomic_DNA"/>
</dbReference>
<feature type="region of interest" description="Disordered" evidence="1">
    <location>
        <begin position="1"/>
        <end position="43"/>
    </location>
</feature>
<evidence type="ECO:0000313" key="3">
    <source>
        <dbReference type="Proteomes" id="UP001180531"/>
    </source>
</evidence>
<dbReference type="RefSeq" id="WP_311616459.1">
    <property type="nucleotide sequence ID" value="NZ_JAVRFI010000044.1"/>
</dbReference>
<comment type="caution">
    <text evidence="2">The sequence shown here is derived from an EMBL/GenBank/DDBJ whole genome shotgun (WGS) entry which is preliminary data.</text>
</comment>
<feature type="compositionally biased region" description="Basic and acidic residues" evidence="1">
    <location>
        <begin position="1"/>
        <end position="10"/>
    </location>
</feature>
<evidence type="ECO:0000256" key="1">
    <source>
        <dbReference type="SAM" id="MobiDB-lite"/>
    </source>
</evidence>
<sequence length="60" mass="6275">MLRSVPEREATGPSCAPSVDGKESEEAASADLGDHYRATARVPGDGKAWGMEAIVTLTTK</sequence>
<name>A0ABU2T1D5_9ACTN</name>
<reference evidence="2" key="1">
    <citation type="submission" date="2024-05" db="EMBL/GenBank/DDBJ databases">
        <title>30 novel species of actinomycetes from the DSMZ collection.</title>
        <authorList>
            <person name="Nouioui I."/>
        </authorList>
    </citation>
    <scope>NUCLEOTIDE SEQUENCE</scope>
    <source>
        <strain evidence="2">DSM 40473</strain>
    </source>
</reference>